<dbReference type="Proteomes" id="UP000001593">
    <property type="component" value="Unassembled WGS sequence"/>
</dbReference>
<evidence type="ECO:0000313" key="4">
    <source>
        <dbReference type="EMBL" id="EDO34306.1"/>
    </source>
</evidence>
<evidence type="ECO:0000256" key="2">
    <source>
        <dbReference type="ARBA" id="ARBA00022829"/>
    </source>
</evidence>
<evidence type="ECO:0000313" key="5">
    <source>
        <dbReference type="Proteomes" id="UP000001593"/>
    </source>
</evidence>
<dbReference type="PANTHER" id="PTHR12377:SF2">
    <property type="entry name" value="CYTOSOLIC IRON-SULFUR ASSEMBLY COMPONENT 2A"/>
    <property type="match status" value="1"/>
</dbReference>
<accession>A7SPP5</accession>
<dbReference type="EMBL" id="DS469736">
    <property type="protein sequence ID" value="EDO34306.1"/>
    <property type="molecule type" value="Genomic_DNA"/>
</dbReference>
<keyword evidence="5" id="KW-1185">Reference proteome</keyword>
<name>A7SPP5_NEMVE</name>
<dbReference type="Gene3D" id="3.30.300.130">
    <property type="entry name" value="Fe-S cluster assembly (FSCA)"/>
    <property type="match status" value="1"/>
</dbReference>
<reference evidence="4 5" key="1">
    <citation type="journal article" date="2007" name="Science">
        <title>Sea anemone genome reveals ancestral eumetazoan gene repertoire and genomic organization.</title>
        <authorList>
            <person name="Putnam N.H."/>
            <person name="Srivastava M."/>
            <person name="Hellsten U."/>
            <person name="Dirks B."/>
            <person name="Chapman J."/>
            <person name="Salamov A."/>
            <person name="Terry A."/>
            <person name="Shapiro H."/>
            <person name="Lindquist E."/>
            <person name="Kapitonov V.V."/>
            <person name="Jurka J."/>
            <person name="Genikhovich G."/>
            <person name="Grigoriev I.V."/>
            <person name="Lucas S.M."/>
            <person name="Steele R.E."/>
            <person name="Finnerty J.R."/>
            <person name="Technau U."/>
            <person name="Martindale M.Q."/>
            <person name="Rokhsar D.S."/>
        </authorList>
    </citation>
    <scope>NUCLEOTIDE SEQUENCE [LARGE SCALE GENOMIC DNA]</scope>
    <source>
        <strain evidence="5">CH2 X CH6</strain>
    </source>
</reference>
<proteinExistence type="inferred from homology"/>
<feature type="domain" description="MIP18 family-like" evidence="3">
    <location>
        <begin position="29"/>
        <end position="99"/>
    </location>
</feature>
<dbReference type="HOGENOM" id="CLU_075876_4_0_1"/>
<dbReference type="STRING" id="45351.A7SPP5"/>
<dbReference type="OMA" id="HELGYRN"/>
<dbReference type="PhylomeDB" id="A7SPP5"/>
<dbReference type="FunFam" id="3.30.300.130:FF:000004">
    <property type="entry name" value="cytosolic iron-sulfur assembly component 2A"/>
    <property type="match status" value="1"/>
</dbReference>
<protein>
    <recommendedName>
        <fullName evidence="3">MIP18 family-like domain-containing protein</fullName>
    </recommendedName>
</protein>
<dbReference type="eggNOG" id="KOG3381">
    <property type="taxonomic scope" value="Eukaryota"/>
</dbReference>
<evidence type="ECO:0000259" key="3">
    <source>
        <dbReference type="Pfam" id="PF01883"/>
    </source>
</evidence>
<dbReference type="Pfam" id="PF01883">
    <property type="entry name" value="FeS_assembly_P"/>
    <property type="match status" value="1"/>
</dbReference>
<dbReference type="InterPro" id="IPR002744">
    <property type="entry name" value="MIP18-like"/>
</dbReference>
<organism evidence="4 5">
    <name type="scientific">Nematostella vectensis</name>
    <name type="common">Starlet sea anemone</name>
    <dbReference type="NCBI Taxonomy" id="45351"/>
    <lineage>
        <taxon>Eukaryota</taxon>
        <taxon>Metazoa</taxon>
        <taxon>Cnidaria</taxon>
        <taxon>Anthozoa</taxon>
        <taxon>Hexacorallia</taxon>
        <taxon>Actiniaria</taxon>
        <taxon>Edwardsiidae</taxon>
        <taxon>Nematostella</taxon>
    </lineage>
</organism>
<dbReference type="InterPro" id="IPR039796">
    <property type="entry name" value="MIP18"/>
</dbReference>
<dbReference type="InParanoid" id="A7SPP5"/>
<gene>
    <name evidence="4" type="ORF">NEMVEDRAFT_v1g246622</name>
</gene>
<dbReference type="PANTHER" id="PTHR12377">
    <property type="entry name" value="CYTOSOLIC IRON-SULFUR ASSEMBLY COMPONENT 2B-RELATED"/>
    <property type="match status" value="1"/>
</dbReference>
<dbReference type="GO" id="GO:0051604">
    <property type="term" value="P:protein maturation"/>
    <property type="evidence" value="ECO:0000318"/>
    <property type="project" value="GO_Central"/>
</dbReference>
<dbReference type="OrthoDB" id="2746at2759"/>
<dbReference type="AlphaFoldDB" id="A7SPP5"/>
<evidence type="ECO:0000256" key="1">
    <source>
        <dbReference type="ARBA" id="ARBA00010381"/>
    </source>
</evidence>
<dbReference type="Gene3D" id="6.10.250.1280">
    <property type="match status" value="1"/>
</dbReference>
<dbReference type="InterPro" id="IPR034904">
    <property type="entry name" value="FSCA_dom_sf"/>
</dbReference>
<dbReference type="SUPFAM" id="SSF117916">
    <property type="entry name" value="Fe-S cluster assembly (FSCA) domain-like"/>
    <property type="match status" value="1"/>
</dbReference>
<comment type="similarity">
    <text evidence="1">Belongs to the MIP18 family.</text>
</comment>
<sequence>MSNTNDPSFGASRIDNDVNSQSNRNLALDVYDLIKDIKDPEKPQTLEDLKVVYESCVEVQKVAGQDHITITFTPTVPHCSLATLIGLCIRVKLEKSLPEKFKLDIYLKKGTHSTENEINKQINDKERIAAAMENPNLRKIVENCIDEDNGYD</sequence>
<dbReference type="GO" id="GO:0007059">
    <property type="term" value="P:chromosome segregation"/>
    <property type="evidence" value="ECO:0007669"/>
    <property type="project" value="UniProtKB-KW"/>
</dbReference>
<keyword evidence="2" id="KW-0159">Chromosome partition</keyword>
<dbReference type="KEGG" id="nve:5505631"/>